<evidence type="ECO:0000313" key="3">
    <source>
        <dbReference type="Proteomes" id="UP000257109"/>
    </source>
</evidence>
<sequence>MAKPIVTEKQREGQIIIIRNFDLDIFGKAKVFLKQLLLLAPATDPQSPFFIFPALKQATNGPSSVPDEPSKHSNKKISSSSLISQRLRSLEKQVKGRKKNKKHQRKYRILVVGYI</sequence>
<organism evidence="2 3">
    <name type="scientific">Mucuna pruriens</name>
    <name type="common">Velvet bean</name>
    <name type="synonym">Dolichos pruriens</name>
    <dbReference type="NCBI Taxonomy" id="157652"/>
    <lineage>
        <taxon>Eukaryota</taxon>
        <taxon>Viridiplantae</taxon>
        <taxon>Streptophyta</taxon>
        <taxon>Embryophyta</taxon>
        <taxon>Tracheophyta</taxon>
        <taxon>Spermatophyta</taxon>
        <taxon>Magnoliopsida</taxon>
        <taxon>eudicotyledons</taxon>
        <taxon>Gunneridae</taxon>
        <taxon>Pentapetalae</taxon>
        <taxon>rosids</taxon>
        <taxon>fabids</taxon>
        <taxon>Fabales</taxon>
        <taxon>Fabaceae</taxon>
        <taxon>Papilionoideae</taxon>
        <taxon>50 kb inversion clade</taxon>
        <taxon>NPAAA clade</taxon>
        <taxon>indigoferoid/millettioid clade</taxon>
        <taxon>Phaseoleae</taxon>
        <taxon>Mucuna</taxon>
    </lineage>
</organism>
<dbReference type="Proteomes" id="UP000257109">
    <property type="component" value="Unassembled WGS sequence"/>
</dbReference>
<keyword evidence="3" id="KW-1185">Reference proteome</keyword>
<protein>
    <submittedName>
        <fullName evidence="2">Uncharacterized protein</fullName>
    </submittedName>
</protein>
<evidence type="ECO:0000256" key="1">
    <source>
        <dbReference type="SAM" id="MobiDB-lite"/>
    </source>
</evidence>
<feature type="non-terminal residue" evidence="2">
    <location>
        <position position="1"/>
    </location>
</feature>
<accession>A0A371HW71</accession>
<feature type="compositionally biased region" description="Basic residues" evidence="1">
    <location>
        <begin position="95"/>
        <end position="104"/>
    </location>
</feature>
<feature type="region of interest" description="Disordered" evidence="1">
    <location>
        <begin position="59"/>
        <end position="104"/>
    </location>
</feature>
<reference evidence="2" key="1">
    <citation type="submission" date="2018-05" db="EMBL/GenBank/DDBJ databases">
        <title>Draft genome of Mucuna pruriens seed.</title>
        <authorList>
            <person name="Nnadi N.E."/>
            <person name="Vos R."/>
            <person name="Hasami M.H."/>
            <person name="Devisetty U.K."/>
            <person name="Aguiy J.C."/>
        </authorList>
    </citation>
    <scope>NUCLEOTIDE SEQUENCE [LARGE SCALE GENOMIC DNA]</scope>
    <source>
        <strain evidence="2">JCA_2017</strain>
    </source>
</reference>
<gene>
    <name evidence="2" type="ORF">CR513_08936</name>
</gene>
<dbReference type="EMBL" id="QJKJ01001566">
    <property type="protein sequence ID" value="RDY07003.1"/>
    <property type="molecule type" value="Genomic_DNA"/>
</dbReference>
<proteinExistence type="predicted"/>
<evidence type="ECO:0000313" key="2">
    <source>
        <dbReference type="EMBL" id="RDY07003.1"/>
    </source>
</evidence>
<comment type="caution">
    <text evidence="2">The sequence shown here is derived from an EMBL/GenBank/DDBJ whole genome shotgun (WGS) entry which is preliminary data.</text>
</comment>
<dbReference type="AlphaFoldDB" id="A0A371HW71"/>
<name>A0A371HW71_MUCPR</name>
<feature type="compositionally biased region" description="Low complexity" evidence="1">
    <location>
        <begin position="76"/>
        <end position="87"/>
    </location>
</feature>